<sequence length="210" mass="23853">MMPLTSPEIDGFLGYSNEILDILEQIDRLSQSDRSDRVQSECEADVLLGKVNGMITRDRRDPPGISICIPLSPEYNGEFALCHQIFQQATLIYLYRRLYRLPSKSASIQAAVRLIEEMMSNMAQGEPCHTWVAMAMPLFTIGCEAFTKIQQDFAMDKINKLGECIGSLHVESIRHALEDVWKIRDNLGDYEGRLCASELLAKLEYNIILF</sequence>
<keyword evidence="4" id="KW-1185">Reference proteome</keyword>
<dbReference type="GO" id="GO:0005634">
    <property type="term" value="C:nucleus"/>
    <property type="evidence" value="ECO:0007669"/>
    <property type="project" value="UniProtKB-SubCell"/>
</dbReference>
<reference evidence="3" key="1">
    <citation type="submission" date="2023-06" db="EMBL/GenBank/DDBJ databases">
        <title>Conoideocrella luteorostrata (Hypocreales: Clavicipitaceae), a potential biocontrol fungus for elongate hemlock scale in United States Christmas tree production areas.</title>
        <authorList>
            <person name="Barrett H."/>
            <person name="Lovett B."/>
            <person name="Macias A.M."/>
            <person name="Stajich J.E."/>
            <person name="Kasson M.T."/>
        </authorList>
    </citation>
    <scope>NUCLEOTIDE SEQUENCE</scope>
    <source>
        <strain evidence="3">ARSEF 14590</strain>
    </source>
</reference>
<evidence type="ECO:0000256" key="2">
    <source>
        <dbReference type="ARBA" id="ARBA00023242"/>
    </source>
</evidence>
<dbReference type="PANTHER" id="PTHR37534">
    <property type="entry name" value="TRANSCRIPTIONAL ACTIVATOR PROTEIN UGA3"/>
    <property type="match status" value="1"/>
</dbReference>
<comment type="caution">
    <text evidence="3">The sequence shown here is derived from an EMBL/GenBank/DDBJ whole genome shotgun (WGS) entry which is preliminary data.</text>
</comment>
<dbReference type="AlphaFoldDB" id="A0AAJ0FSL4"/>
<evidence type="ECO:0000313" key="3">
    <source>
        <dbReference type="EMBL" id="KAK2595451.1"/>
    </source>
</evidence>
<evidence type="ECO:0000256" key="1">
    <source>
        <dbReference type="ARBA" id="ARBA00004123"/>
    </source>
</evidence>
<comment type="subcellular location">
    <subcellularLocation>
        <location evidence="1">Nucleus</location>
    </subcellularLocation>
</comment>
<gene>
    <name evidence="3" type="ORF">QQS21_006791</name>
</gene>
<dbReference type="Pfam" id="PF11951">
    <property type="entry name" value="Fungal_trans_2"/>
    <property type="match status" value="1"/>
</dbReference>
<organism evidence="3 4">
    <name type="scientific">Conoideocrella luteorostrata</name>
    <dbReference type="NCBI Taxonomy" id="1105319"/>
    <lineage>
        <taxon>Eukaryota</taxon>
        <taxon>Fungi</taxon>
        <taxon>Dikarya</taxon>
        <taxon>Ascomycota</taxon>
        <taxon>Pezizomycotina</taxon>
        <taxon>Sordariomycetes</taxon>
        <taxon>Hypocreomycetidae</taxon>
        <taxon>Hypocreales</taxon>
        <taxon>Clavicipitaceae</taxon>
        <taxon>Conoideocrella</taxon>
    </lineage>
</organism>
<name>A0AAJ0FSL4_9HYPO</name>
<proteinExistence type="predicted"/>
<keyword evidence="2" id="KW-0539">Nucleus</keyword>
<dbReference type="PANTHER" id="PTHR37534:SF46">
    <property type="entry name" value="ZN(II)2CYS6 TRANSCRIPTION FACTOR (EUROFUNG)"/>
    <property type="match status" value="1"/>
</dbReference>
<evidence type="ECO:0000313" key="4">
    <source>
        <dbReference type="Proteomes" id="UP001251528"/>
    </source>
</evidence>
<accession>A0AAJ0FSL4</accession>
<dbReference type="InterPro" id="IPR021858">
    <property type="entry name" value="Fun_TF"/>
</dbReference>
<dbReference type="Proteomes" id="UP001251528">
    <property type="component" value="Unassembled WGS sequence"/>
</dbReference>
<dbReference type="EMBL" id="JASWJB010000131">
    <property type="protein sequence ID" value="KAK2595451.1"/>
    <property type="molecule type" value="Genomic_DNA"/>
</dbReference>
<protein>
    <submittedName>
        <fullName evidence="3">Uncharacterized protein</fullName>
    </submittedName>
</protein>